<gene>
    <name evidence="2" type="ORF">PODCO_100145</name>
</gene>
<name>A0ABY6RT60_PODCO</name>
<evidence type="ECO:0000313" key="3">
    <source>
        <dbReference type="Proteomes" id="UP000280685"/>
    </source>
</evidence>
<evidence type="ECO:0000313" key="2">
    <source>
        <dbReference type="EMBL" id="VBB71381.1"/>
    </source>
</evidence>
<feature type="domain" description="DUF7918" evidence="1">
    <location>
        <begin position="14"/>
        <end position="147"/>
    </location>
</feature>
<accession>A0ABY6RT60</accession>
<dbReference type="PANTHER" id="PTHR36223:SF1">
    <property type="entry name" value="TRANSCRIPTION ELONGATION FACTOR EAF N-TERMINAL DOMAIN-CONTAINING PROTEIN"/>
    <property type="match status" value="1"/>
</dbReference>
<dbReference type="Pfam" id="PF25534">
    <property type="entry name" value="DUF7918"/>
    <property type="match status" value="1"/>
</dbReference>
<protein>
    <recommendedName>
        <fullName evidence="1">DUF7918 domain-containing protein</fullName>
    </recommendedName>
</protein>
<sequence length="180" mass="20858">MLINRLWDKGLNRHLSFIFGNLDHGNRSRKLRNDYKKTKKTKKYGIFIVDLFNHIGTIESREKNRFEGPTGISSLPSETIPQQAATKALDGKALSCRVTFQPVPSRLRTSITLRDGAMVDPWERPFARYEFRYRLKDGLIKEGIIPEPSLEQIAQMSDKKRKEALLKALKREKVSYHQNT</sequence>
<dbReference type="EMBL" id="LR026964">
    <property type="protein sequence ID" value="VBB71381.1"/>
    <property type="molecule type" value="Genomic_DNA"/>
</dbReference>
<keyword evidence="3" id="KW-1185">Reference proteome</keyword>
<dbReference type="InterPro" id="IPR057678">
    <property type="entry name" value="DUF7918"/>
</dbReference>
<reference evidence="2" key="1">
    <citation type="submission" date="2018-02" db="EMBL/GenBank/DDBJ databases">
        <authorList>
            <person name="Silar P."/>
        </authorList>
    </citation>
    <scope>NUCLEOTIDE SEQUENCE [LARGE SCALE GENOMIC DNA]</scope>
    <source>
        <strain evidence="2">T</strain>
    </source>
</reference>
<dbReference type="PANTHER" id="PTHR36223">
    <property type="entry name" value="BETA-LACTAMASE-TYPE TRANSPEPTIDASE FOLD DOMAIN CONTAINING PROTEIN"/>
    <property type="match status" value="1"/>
</dbReference>
<dbReference type="Proteomes" id="UP000280685">
    <property type="component" value="Chromosome 1"/>
</dbReference>
<organism evidence="2 3">
    <name type="scientific">Podospora comata</name>
    <dbReference type="NCBI Taxonomy" id="48703"/>
    <lineage>
        <taxon>Eukaryota</taxon>
        <taxon>Fungi</taxon>
        <taxon>Dikarya</taxon>
        <taxon>Ascomycota</taxon>
        <taxon>Pezizomycotina</taxon>
        <taxon>Sordariomycetes</taxon>
        <taxon>Sordariomycetidae</taxon>
        <taxon>Sordariales</taxon>
        <taxon>Podosporaceae</taxon>
        <taxon>Podospora</taxon>
    </lineage>
</organism>
<evidence type="ECO:0000259" key="1">
    <source>
        <dbReference type="Pfam" id="PF25534"/>
    </source>
</evidence>
<proteinExistence type="predicted"/>